<dbReference type="GO" id="GO:0006281">
    <property type="term" value="P:DNA repair"/>
    <property type="evidence" value="ECO:0007669"/>
    <property type="project" value="UniProtKB-KW"/>
</dbReference>
<keyword evidence="19" id="KW-1185">Reference proteome</keyword>
<evidence type="ECO:0000256" key="15">
    <source>
        <dbReference type="ARBA" id="ARBA00039316"/>
    </source>
</evidence>
<evidence type="ECO:0000256" key="16">
    <source>
        <dbReference type="ARBA" id="ARBA00042156"/>
    </source>
</evidence>
<keyword evidence="2" id="KW-0963">Cytoplasm</keyword>
<keyword evidence="13" id="KW-0234">DNA repair</keyword>
<dbReference type="OrthoDB" id="9809851at2"/>
<accession>A0A5N5RM83</accession>
<dbReference type="Gene3D" id="3.40.50.300">
    <property type="entry name" value="P-loop containing nucleotide triphosphate hydrolases"/>
    <property type="match status" value="2"/>
</dbReference>
<dbReference type="GO" id="GO:0016887">
    <property type="term" value="F:ATP hydrolysis activity"/>
    <property type="evidence" value="ECO:0007669"/>
    <property type="project" value="InterPro"/>
</dbReference>
<sequence length="835" mass="89553">MGVPSAIEVRGARVHTLKNIDVDVPLHRIVGIAGVSGSGKSSLALGVLYAEGSRRYLEALSTYTRRRLTQAGRAQVDEVRYVPAALALHQRPAVPSIRSTFGTMSELLNSLRLLFSRCGSHVCPHCGARNEPTLNVAAGLPITCSSCGEDFHGPGAEDLAFNSAGACPTCSGTGIVREVNRAALVPDESKSIDDGAVLPWGSLMWDLMKQVCAAMGVRTNIPFRELNAHERDIVFNGPAIKKHILYRPKKGDDFAELDFTYYNAVYTVENALAKAKDEKGLKRVSRFLVERECRDCKGTRLSDAARRPKVRDVDLAQATAMSLDDAMAWVRGVPEAMPSSMRRMAANICEAFLDTARRLSELGLGYLTLDRAGSTLSTGERQRVQLARSVRNRTTGVLYVLDEPSIGLHPANVDGMLGVMRDLVADGNSVVVVDHDVRVLRAADHLIEMGPAAGADGGRVIAQGSLHEVESDPHSRVAPFLLENGSRRVRGAVAGARVFDQGRIHIETDAVHTVHPLSVDVPRGRLTVVTGVSGSGKTTLVLETLVPALRANAMGEPLPAHVRALSAEGIARVNLIDATPIGVNVRSTVATYADVHDDLRRAFARCDDARTRGCKAGDFSYNTGRLRCPTCDGTGSISLDVQFLPDVTITCPDCRGSRYNADAARICRRFANGRLVSLPELMAMSVDEALACTTDMSKVHARLSTLHGLGLGYLTLGEPTPALSGGEAQRLKLASDMGRSQADAVFVFDEPTIGLHPLDVRLLLSVFDRLLESGATVIVIEHDLDVIVNADYIIDMGPGGGTLGGRVIASGTPDRIAAEPASVTGRFLHVIRSDE</sequence>
<dbReference type="GO" id="GO:0008270">
    <property type="term" value="F:zinc ion binding"/>
    <property type="evidence" value="ECO:0007669"/>
    <property type="project" value="UniProtKB-KW"/>
</dbReference>
<dbReference type="GO" id="GO:0004518">
    <property type="term" value="F:nuclease activity"/>
    <property type="evidence" value="ECO:0007669"/>
    <property type="project" value="UniProtKB-KW"/>
</dbReference>
<evidence type="ECO:0000256" key="2">
    <source>
        <dbReference type="ARBA" id="ARBA00022490"/>
    </source>
</evidence>
<evidence type="ECO:0000256" key="12">
    <source>
        <dbReference type="ARBA" id="ARBA00023125"/>
    </source>
</evidence>
<dbReference type="PROSITE" id="PS50893">
    <property type="entry name" value="ABC_TRANSPORTER_2"/>
    <property type="match status" value="2"/>
</dbReference>
<dbReference type="PROSITE" id="PS00211">
    <property type="entry name" value="ABC_TRANSPORTER_1"/>
    <property type="match status" value="1"/>
</dbReference>
<keyword evidence="11" id="KW-0267">Excision nuclease</keyword>
<comment type="similarity">
    <text evidence="14">Belongs to the ABC transporter superfamily. UvrA family.</text>
</comment>
<reference evidence="18 19" key="1">
    <citation type="journal article" date="2019" name="Int. J. Syst. Evol. Microbiol.">
        <title>Bifidobacterium jacchi sp. nov., isolated from the faeces of a baby common marmoset (Callithrix jacchus).</title>
        <authorList>
            <person name="Modesto M."/>
            <person name="Watanabe K."/>
            <person name="Arita M."/>
            <person name="Satti M."/>
            <person name="Oki K."/>
            <person name="Sciavilla P."/>
            <person name="Patavino C."/>
            <person name="Camma C."/>
            <person name="Michelini S."/>
            <person name="Sgorbati B."/>
            <person name="Mattarelli P."/>
        </authorList>
    </citation>
    <scope>NUCLEOTIDE SEQUENCE [LARGE SCALE GENOMIC DNA]</scope>
    <source>
        <strain evidence="18 19">MRM 9.3</strain>
    </source>
</reference>
<gene>
    <name evidence="18" type="ORF">EHS19_01420</name>
</gene>
<evidence type="ECO:0000256" key="7">
    <source>
        <dbReference type="ARBA" id="ARBA00022769"/>
    </source>
</evidence>
<comment type="subcellular location">
    <subcellularLocation>
        <location evidence="1">Cytoplasm</location>
    </subcellularLocation>
</comment>
<dbReference type="InterPro" id="IPR017871">
    <property type="entry name" value="ABC_transporter-like_CS"/>
</dbReference>
<evidence type="ECO:0000259" key="17">
    <source>
        <dbReference type="PROSITE" id="PS50893"/>
    </source>
</evidence>
<dbReference type="Gene3D" id="1.10.8.280">
    <property type="entry name" value="ABC transporter ATPase domain-like"/>
    <property type="match status" value="1"/>
</dbReference>
<organism evidence="18 19">
    <name type="scientific">Bifidobacterium jacchi</name>
    <dbReference type="NCBI Taxonomy" id="2490545"/>
    <lineage>
        <taxon>Bacteria</taxon>
        <taxon>Bacillati</taxon>
        <taxon>Actinomycetota</taxon>
        <taxon>Actinomycetes</taxon>
        <taxon>Bifidobacteriales</taxon>
        <taxon>Bifidobacteriaceae</taxon>
        <taxon>Bifidobacterium</taxon>
    </lineage>
</organism>
<evidence type="ECO:0000256" key="14">
    <source>
        <dbReference type="ARBA" id="ARBA00038000"/>
    </source>
</evidence>
<dbReference type="Gene3D" id="1.20.1580.10">
    <property type="entry name" value="ABC transporter ATPase like domain"/>
    <property type="match status" value="2"/>
</dbReference>
<keyword evidence="8" id="KW-0863">Zinc-finger</keyword>
<evidence type="ECO:0000256" key="4">
    <source>
        <dbReference type="ARBA" id="ARBA00022737"/>
    </source>
</evidence>
<dbReference type="SUPFAM" id="SSF52540">
    <property type="entry name" value="P-loop containing nucleoside triphosphate hydrolases"/>
    <property type="match status" value="2"/>
</dbReference>
<dbReference type="GO" id="GO:0005737">
    <property type="term" value="C:cytoplasm"/>
    <property type="evidence" value="ECO:0007669"/>
    <property type="project" value="UniProtKB-SubCell"/>
</dbReference>
<evidence type="ECO:0000256" key="5">
    <source>
        <dbReference type="ARBA" id="ARBA00022741"/>
    </source>
</evidence>
<dbReference type="InterPro" id="IPR041552">
    <property type="entry name" value="UvrA_DNA-bd"/>
</dbReference>
<keyword evidence="5" id="KW-0547">Nucleotide-binding</keyword>
<keyword evidence="6" id="KW-0227">DNA damage</keyword>
<keyword evidence="7" id="KW-0228">DNA excision</keyword>
<dbReference type="GO" id="GO:0005524">
    <property type="term" value="F:ATP binding"/>
    <property type="evidence" value="ECO:0007669"/>
    <property type="project" value="UniProtKB-KW"/>
</dbReference>
<evidence type="ECO:0000256" key="1">
    <source>
        <dbReference type="ARBA" id="ARBA00004496"/>
    </source>
</evidence>
<evidence type="ECO:0000256" key="9">
    <source>
        <dbReference type="ARBA" id="ARBA00022833"/>
    </source>
</evidence>
<dbReference type="Pfam" id="PF17755">
    <property type="entry name" value="UvrA_DNA-bind"/>
    <property type="match status" value="1"/>
</dbReference>
<dbReference type="InterPro" id="IPR027417">
    <property type="entry name" value="P-loop_NTPase"/>
</dbReference>
<feature type="domain" description="ABC transporter" evidence="17">
    <location>
        <begin position="496"/>
        <end position="823"/>
    </location>
</feature>
<evidence type="ECO:0000256" key="3">
    <source>
        <dbReference type="ARBA" id="ARBA00022723"/>
    </source>
</evidence>
<proteinExistence type="inferred from homology"/>
<protein>
    <recommendedName>
        <fullName evidence="15">UvrABC system protein A</fullName>
    </recommendedName>
    <alternativeName>
        <fullName evidence="16">Excinuclease ABC subunit A</fullName>
    </alternativeName>
</protein>
<comment type="caution">
    <text evidence="18">The sequence shown here is derived from an EMBL/GenBank/DDBJ whole genome shotgun (WGS) entry which is preliminary data.</text>
</comment>
<name>A0A5N5RM83_9BIFI</name>
<keyword evidence="10" id="KW-0067">ATP-binding</keyword>
<dbReference type="Proteomes" id="UP000326336">
    <property type="component" value="Unassembled WGS sequence"/>
</dbReference>
<evidence type="ECO:0000256" key="11">
    <source>
        <dbReference type="ARBA" id="ARBA00022881"/>
    </source>
</evidence>
<keyword evidence="3" id="KW-0479">Metal-binding</keyword>
<evidence type="ECO:0000313" key="19">
    <source>
        <dbReference type="Proteomes" id="UP000326336"/>
    </source>
</evidence>
<keyword evidence="9" id="KW-0862">Zinc</keyword>
<dbReference type="EMBL" id="RQSP01000003">
    <property type="protein sequence ID" value="KAB5608414.1"/>
    <property type="molecule type" value="Genomic_DNA"/>
</dbReference>
<dbReference type="PANTHER" id="PTHR43152:SF3">
    <property type="entry name" value="UVRABC SYSTEM PROTEIN A"/>
    <property type="match status" value="1"/>
</dbReference>
<evidence type="ECO:0000256" key="8">
    <source>
        <dbReference type="ARBA" id="ARBA00022771"/>
    </source>
</evidence>
<dbReference type="AlphaFoldDB" id="A0A5N5RM83"/>
<keyword evidence="4" id="KW-0677">Repeat</keyword>
<feature type="domain" description="ABC transporter" evidence="17">
    <location>
        <begin position="1"/>
        <end position="482"/>
    </location>
</feature>
<evidence type="ECO:0000256" key="6">
    <source>
        <dbReference type="ARBA" id="ARBA00022763"/>
    </source>
</evidence>
<evidence type="ECO:0000313" key="18">
    <source>
        <dbReference type="EMBL" id="KAB5608414.1"/>
    </source>
</evidence>
<dbReference type="PANTHER" id="PTHR43152">
    <property type="entry name" value="UVRABC SYSTEM PROTEIN A"/>
    <property type="match status" value="1"/>
</dbReference>
<dbReference type="InterPro" id="IPR003439">
    <property type="entry name" value="ABC_transporter-like_ATP-bd"/>
</dbReference>
<evidence type="ECO:0000256" key="13">
    <source>
        <dbReference type="ARBA" id="ARBA00023204"/>
    </source>
</evidence>
<dbReference type="GO" id="GO:0003677">
    <property type="term" value="F:DNA binding"/>
    <property type="evidence" value="ECO:0007669"/>
    <property type="project" value="UniProtKB-KW"/>
</dbReference>
<keyword evidence="12" id="KW-0238">DNA-binding</keyword>
<evidence type="ECO:0000256" key="10">
    <source>
        <dbReference type="ARBA" id="ARBA00022840"/>
    </source>
</evidence>